<evidence type="ECO:0000256" key="1">
    <source>
        <dbReference type="ARBA" id="ARBA00009437"/>
    </source>
</evidence>
<dbReference type="RefSeq" id="WP_003124571.1">
    <property type="nucleotide sequence ID" value="NZ_AP014651.1"/>
</dbReference>
<evidence type="ECO:0000256" key="4">
    <source>
        <dbReference type="ARBA" id="ARBA00023163"/>
    </source>
</evidence>
<dbReference type="PROSITE" id="PS50931">
    <property type="entry name" value="HTH_LYSR"/>
    <property type="match status" value="1"/>
</dbReference>
<dbReference type="GO" id="GO:0006351">
    <property type="term" value="P:DNA-templated transcription"/>
    <property type="evidence" value="ECO:0007669"/>
    <property type="project" value="TreeGrafter"/>
</dbReference>
<dbReference type="Gene3D" id="1.10.10.10">
    <property type="entry name" value="Winged helix-like DNA-binding domain superfamily/Winged helix DNA-binding domain"/>
    <property type="match status" value="1"/>
</dbReference>
<dbReference type="Proteomes" id="UP000644192">
    <property type="component" value="Unassembled WGS sequence"/>
</dbReference>
<dbReference type="InterPro" id="IPR005119">
    <property type="entry name" value="LysR_subst-bd"/>
</dbReference>
<evidence type="ECO:0000256" key="3">
    <source>
        <dbReference type="ARBA" id="ARBA00023125"/>
    </source>
</evidence>
<organism evidence="5 6">
    <name type="scientific">Pseudomonas aeruginosa</name>
    <dbReference type="NCBI Taxonomy" id="287"/>
    <lineage>
        <taxon>Bacteria</taxon>
        <taxon>Pseudomonadati</taxon>
        <taxon>Pseudomonadota</taxon>
        <taxon>Gammaproteobacteria</taxon>
        <taxon>Pseudomonadales</taxon>
        <taxon>Pseudomonadaceae</taxon>
        <taxon>Pseudomonas</taxon>
    </lineage>
</organism>
<accession>A0A0C7CW81</accession>
<dbReference type="InterPro" id="IPR058163">
    <property type="entry name" value="LysR-type_TF_proteobact-type"/>
</dbReference>
<dbReference type="Pfam" id="PF03466">
    <property type="entry name" value="LysR_substrate"/>
    <property type="match status" value="1"/>
</dbReference>
<evidence type="ECO:0000313" key="5">
    <source>
        <dbReference type="EMBL" id="MZZ16512.1"/>
    </source>
</evidence>
<name>A0A0C7CW81_PSEAI</name>
<comment type="caution">
    <text evidence="5">The sequence shown here is derived from an EMBL/GenBank/DDBJ whole genome shotgun (WGS) entry which is preliminary data.</text>
</comment>
<dbReference type="PANTHER" id="PTHR30537">
    <property type="entry name" value="HTH-TYPE TRANSCRIPTIONAL REGULATOR"/>
    <property type="match status" value="1"/>
</dbReference>
<proteinExistence type="inferred from homology"/>
<dbReference type="Pfam" id="PF00126">
    <property type="entry name" value="HTH_1"/>
    <property type="match status" value="1"/>
</dbReference>
<dbReference type="InterPro" id="IPR036388">
    <property type="entry name" value="WH-like_DNA-bd_sf"/>
</dbReference>
<dbReference type="SUPFAM" id="SSF53850">
    <property type="entry name" value="Periplasmic binding protein-like II"/>
    <property type="match status" value="1"/>
</dbReference>
<dbReference type="InterPro" id="IPR000847">
    <property type="entry name" value="LysR_HTH_N"/>
</dbReference>
<sequence>MLNPDDFRFPSIEALQAFEAAARLGTFERAAELLSITGSAASKRVSGLEGMLGVSLLQRDGRSLALTSHGREYLEQIAPILAQLAAVPLHRRQVQRQQRLTLRTPPTFARQILIPRLASFAEACPEIELEILLSSPSDGQDLPLADVEVRGDSHGVAAGERLLEERVLPMAAPGLLLGLPRPWTPAMLAGLPLLRSPLEPWQPWFRVAGLDWPEPCAGPRLLDLGMTLEAAANGQGVALARPSLARAWLAEGRLVVLFPLRSAPTHHYHLRSHQASPASQRFAAWLAAICREAVAQGREFLPAADD</sequence>
<keyword evidence="2" id="KW-0805">Transcription regulation</keyword>
<dbReference type="InterPro" id="IPR036390">
    <property type="entry name" value="WH_DNA-bd_sf"/>
</dbReference>
<dbReference type="GO" id="GO:0003700">
    <property type="term" value="F:DNA-binding transcription factor activity"/>
    <property type="evidence" value="ECO:0007669"/>
    <property type="project" value="InterPro"/>
</dbReference>
<evidence type="ECO:0000256" key="2">
    <source>
        <dbReference type="ARBA" id="ARBA00023015"/>
    </source>
</evidence>
<dbReference type="SUPFAM" id="SSF46785">
    <property type="entry name" value="Winged helix' DNA-binding domain"/>
    <property type="match status" value="1"/>
</dbReference>
<evidence type="ECO:0000313" key="6">
    <source>
        <dbReference type="Proteomes" id="UP000644192"/>
    </source>
</evidence>
<dbReference type="OMA" id="WHADWSH"/>
<dbReference type="PANTHER" id="PTHR30537:SF79">
    <property type="entry name" value="TRANSCRIPTIONAL REGULATOR-RELATED"/>
    <property type="match status" value="1"/>
</dbReference>
<comment type="similarity">
    <text evidence="1">Belongs to the LysR transcriptional regulatory family.</text>
</comment>
<dbReference type="Gene3D" id="3.40.190.10">
    <property type="entry name" value="Periplasmic binding protein-like II"/>
    <property type="match status" value="2"/>
</dbReference>
<protein>
    <submittedName>
        <fullName evidence="5">LysR family transcriptional regulator</fullName>
    </submittedName>
</protein>
<dbReference type="GO" id="GO:0043565">
    <property type="term" value="F:sequence-specific DNA binding"/>
    <property type="evidence" value="ECO:0007669"/>
    <property type="project" value="TreeGrafter"/>
</dbReference>
<gene>
    <name evidence="5" type="ORF">GUL26_30045</name>
</gene>
<reference evidence="5" key="1">
    <citation type="submission" date="2020-01" db="EMBL/GenBank/DDBJ databases">
        <title>Bacteria Cultured from War Wounds Associated with the Conflict in Eastern Ukraine.</title>
        <authorList>
            <person name="Snesrud E."/>
            <person name="Galac M.R."/>
            <person name="Mc Gann P."/>
            <person name="Valentine K."/>
            <person name="Viacheslav K."/>
        </authorList>
    </citation>
    <scope>NUCLEOTIDE SEQUENCE</scope>
    <source>
        <strain evidence="5">VNMU148</strain>
    </source>
</reference>
<dbReference type="AlphaFoldDB" id="A0A0C7CW81"/>
<keyword evidence="4" id="KW-0804">Transcription</keyword>
<dbReference type="EMBL" id="WXZT01000028">
    <property type="protein sequence ID" value="MZZ16512.1"/>
    <property type="molecule type" value="Genomic_DNA"/>
</dbReference>
<keyword evidence="3" id="KW-0238">DNA-binding</keyword>